<dbReference type="Proteomes" id="UP000194420">
    <property type="component" value="Unassembled WGS sequence"/>
</dbReference>
<evidence type="ECO:0000256" key="1">
    <source>
        <dbReference type="SAM" id="MobiDB-lite"/>
    </source>
</evidence>
<dbReference type="SUPFAM" id="SSF52141">
    <property type="entry name" value="Uracil-DNA glycosylase-like"/>
    <property type="match status" value="1"/>
</dbReference>
<feature type="domain" description="Uracil-DNA glycosylase-like" evidence="2">
    <location>
        <begin position="102"/>
        <end position="234"/>
    </location>
</feature>
<gene>
    <name evidence="3" type="ORF">SAMN06297468_2867</name>
</gene>
<dbReference type="Gene3D" id="3.40.470.10">
    <property type="entry name" value="Uracil-DNA glycosylase-like domain"/>
    <property type="match status" value="1"/>
</dbReference>
<accession>A0A1Y6FNA5</accession>
<keyword evidence="4" id="KW-1185">Reference proteome</keyword>
<dbReference type="AlphaFoldDB" id="A0A1Y6FNA5"/>
<protein>
    <submittedName>
        <fullName evidence="3">DNA polymerase</fullName>
    </submittedName>
</protein>
<name>A0A1Y6FNA5_9SPHN</name>
<dbReference type="InterPro" id="IPR005122">
    <property type="entry name" value="Uracil-DNA_glycosylase-like"/>
</dbReference>
<organism evidence="3 4">
    <name type="scientific">Altererythrobacter xiamenensis</name>
    <dbReference type="NCBI Taxonomy" id="1316679"/>
    <lineage>
        <taxon>Bacteria</taxon>
        <taxon>Pseudomonadati</taxon>
        <taxon>Pseudomonadota</taxon>
        <taxon>Alphaproteobacteria</taxon>
        <taxon>Sphingomonadales</taxon>
        <taxon>Erythrobacteraceae</taxon>
        <taxon>Altererythrobacter</taxon>
    </lineage>
</organism>
<dbReference type="Pfam" id="PF03167">
    <property type="entry name" value="UDG"/>
    <property type="match status" value="1"/>
</dbReference>
<sequence length="250" mass="27306">MTQANPLDPRDFAAALDWWRDAGVDCDFADDATDWLAEPEAEKTPETAAQSGGAAAPVAKPAAPEKIDLFAGSRPSDLAAFHEWWLTAPGLDPIGPRGRVAPRGNPDADLMVLVTDPEENDAEKLLSGPQGRLLDRMLTAMGFGEQDFYLASALPRHMPLAEGSAMADAGYHEVLMHHIALKAPHKIIAFGANILPLLGHNAAQGTKPLREINHERGRVPLLVSEGLDSLMAMPRLKARFWRRWLEWTDD</sequence>
<feature type="compositionally biased region" description="Low complexity" evidence="1">
    <location>
        <begin position="46"/>
        <end position="60"/>
    </location>
</feature>
<evidence type="ECO:0000313" key="3">
    <source>
        <dbReference type="EMBL" id="SMQ74690.1"/>
    </source>
</evidence>
<feature type="region of interest" description="Disordered" evidence="1">
    <location>
        <begin position="40"/>
        <end position="60"/>
    </location>
</feature>
<evidence type="ECO:0000313" key="4">
    <source>
        <dbReference type="Proteomes" id="UP000194420"/>
    </source>
</evidence>
<dbReference type="InterPro" id="IPR036895">
    <property type="entry name" value="Uracil-DNA_glycosylase-like_sf"/>
</dbReference>
<dbReference type="EMBL" id="FXWG01000003">
    <property type="protein sequence ID" value="SMQ74690.1"/>
    <property type="molecule type" value="Genomic_DNA"/>
</dbReference>
<evidence type="ECO:0000259" key="2">
    <source>
        <dbReference type="Pfam" id="PF03167"/>
    </source>
</evidence>
<dbReference type="RefSeq" id="WP_086438695.1">
    <property type="nucleotide sequence ID" value="NZ_FXWG01000003.1"/>
</dbReference>
<proteinExistence type="predicted"/>
<reference evidence="4" key="1">
    <citation type="submission" date="2017-04" db="EMBL/GenBank/DDBJ databases">
        <authorList>
            <person name="Varghese N."/>
            <person name="Submissions S."/>
        </authorList>
    </citation>
    <scope>NUCLEOTIDE SEQUENCE [LARGE SCALE GENOMIC DNA]</scope>
</reference>